<protein>
    <submittedName>
        <fullName evidence="7">3-hydroxyacyl-CoA dehydrogenase</fullName>
        <ecNumber evidence="7">1.1.1.35</ecNumber>
    </submittedName>
</protein>
<evidence type="ECO:0000256" key="2">
    <source>
        <dbReference type="ARBA" id="ARBA00009463"/>
    </source>
</evidence>
<dbReference type="GO" id="GO:0003857">
    <property type="term" value="F:(3S)-3-hydroxyacyl-CoA dehydrogenase (NAD+) activity"/>
    <property type="evidence" value="ECO:0007669"/>
    <property type="project" value="UniProtKB-EC"/>
</dbReference>
<accession>A0A6I3L0L1</accession>
<feature type="domain" description="3-hydroxyacyl-CoA dehydrogenase C-terminal" evidence="5">
    <location>
        <begin position="189"/>
        <end position="288"/>
    </location>
</feature>
<keyword evidence="8" id="KW-1185">Reference proteome</keyword>
<dbReference type="Pfam" id="PF02737">
    <property type="entry name" value="3HCDH_N"/>
    <property type="match status" value="1"/>
</dbReference>
<dbReference type="PANTHER" id="PTHR48075">
    <property type="entry name" value="3-HYDROXYACYL-COA DEHYDROGENASE FAMILY PROTEIN"/>
    <property type="match status" value="1"/>
</dbReference>
<keyword evidence="3 7" id="KW-0560">Oxidoreductase</keyword>
<dbReference type="InterPro" id="IPR036291">
    <property type="entry name" value="NAD(P)-bd_dom_sf"/>
</dbReference>
<comment type="pathway">
    <text evidence="1">Lipid metabolism; butanoate metabolism.</text>
</comment>
<dbReference type="Gene3D" id="3.40.50.720">
    <property type="entry name" value="NAD(P)-binding Rossmann-like Domain"/>
    <property type="match status" value="1"/>
</dbReference>
<dbReference type="InterPro" id="IPR008927">
    <property type="entry name" value="6-PGluconate_DH-like_C_sf"/>
</dbReference>
<comment type="caution">
    <text evidence="7">The sequence shown here is derived from an EMBL/GenBank/DDBJ whole genome shotgun (WGS) entry which is preliminary data.</text>
</comment>
<evidence type="ECO:0000256" key="1">
    <source>
        <dbReference type="ARBA" id="ARBA00005086"/>
    </source>
</evidence>
<evidence type="ECO:0000256" key="3">
    <source>
        <dbReference type="ARBA" id="ARBA00023002"/>
    </source>
</evidence>
<evidence type="ECO:0000256" key="4">
    <source>
        <dbReference type="PIRSR" id="PIRSR000105-1"/>
    </source>
</evidence>
<feature type="site" description="Important for catalytic activity" evidence="4">
    <location>
        <position position="142"/>
    </location>
</feature>
<dbReference type="EMBL" id="WMBB01000009">
    <property type="protein sequence ID" value="MTE15291.1"/>
    <property type="molecule type" value="Genomic_DNA"/>
</dbReference>
<dbReference type="PANTHER" id="PTHR48075:SF5">
    <property type="entry name" value="3-HYDROXYBUTYRYL-COA DEHYDROGENASE"/>
    <property type="match status" value="1"/>
</dbReference>
<dbReference type="NCBIfam" id="NF006143">
    <property type="entry name" value="PRK08293.1"/>
    <property type="match status" value="1"/>
</dbReference>
<dbReference type="EC" id="1.1.1.35" evidence="7"/>
<organism evidence="7 8">
    <name type="scientific">Nocardia aurantiaca</name>
    <dbReference type="NCBI Taxonomy" id="2675850"/>
    <lineage>
        <taxon>Bacteria</taxon>
        <taxon>Bacillati</taxon>
        <taxon>Actinomycetota</taxon>
        <taxon>Actinomycetes</taxon>
        <taxon>Mycobacteriales</taxon>
        <taxon>Nocardiaceae</taxon>
        <taxon>Nocardia</taxon>
    </lineage>
</organism>
<name>A0A6I3L0L1_9NOCA</name>
<evidence type="ECO:0000259" key="5">
    <source>
        <dbReference type="Pfam" id="PF00725"/>
    </source>
</evidence>
<dbReference type="InterPro" id="IPR013328">
    <property type="entry name" value="6PGD_dom2"/>
</dbReference>
<proteinExistence type="inferred from homology"/>
<evidence type="ECO:0000259" key="6">
    <source>
        <dbReference type="Pfam" id="PF02737"/>
    </source>
</evidence>
<sequence>MSNLQKVTVLGGGVLGGQIAWHSAFKGKEVVVYDISNAALDRCRAAHEQYAAIYLAEVGATDPDIADTRSRLTYTTVLATAAAGRDLVIEAVPEIPDLKIQVYREMAPLLSPDTLVATNSSTLLPRDFADVTGRPAKYCAMHFANMIWAMNLLEIMAHPGTADETLAAATEYAIEIGMIPIPVRKEQNGYILNTWFVQLLNASQTLVTNGIATPEDIDRTYLIVNPGAPRGPMGAFDMVGMETAYNVVAHWGSVTGDEQMLANARYIKENFLDKGKLGLQTGEGYYTYPDPAYADPGFLAVPDISRAADIAALARPRQP</sequence>
<dbReference type="InterPro" id="IPR022694">
    <property type="entry name" value="3-OHacyl-CoA_DH"/>
</dbReference>
<dbReference type="PIRSF" id="PIRSF000105">
    <property type="entry name" value="HCDH"/>
    <property type="match status" value="1"/>
</dbReference>
<dbReference type="AlphaFoldDB" id="A0A6I3L0L1"/>
<dbReference type="GO" id="GO:0070403">
    <property type="term" value="F:NAD+ binding"/>
    <property type="evidence" value="ECO:0007669"/>
    <property type="project" value="InterPro"/>
</dbReference>
<dbReference type="SUPFAM" id="SSF51735">
    <property type="entry name" value="NAD(P)-binding Rossmann-fold domains"/>
    <property type="match status" value="1"/>
</dbReference>
<dbReference type="InterPro" id="IPR006176">
    <property type="entry name" value="3-OHacyl-CoA_DH_NAD-bd"/>
</dbReference>
<evidence type="ECO:0000313" key="8">
    <source>
        <dbReference type="Proteomes" id="UP000432464"/>
    </source>
</evidence>
<dbReference type="RefSeq" id="WP_328290477.1">
    <property type="nucleotide sequence ID" value="NZ_WMBB01000009.1"/>
</dbReference>
<dbReference type="InterPro" id="IPR006108">
    <property type="entry name" value="3HC_DH_C"/>
</dbReference>
<comment type="similarity">
    <text evidence="2">Belongs to the 3-hydroxyacyl-CoA dehydrogenase family.</text>
</comment>
<dbReference type="SUPFAM" id="SSF48179">
    <property type="entry name" value="6-phosphogluconate dehydrogenase C-terminal domain-like"/>
    <property type="match status" value="1"/>
</dbReference>
<dbReference type="GO" id="GO:0006631">
    <property type="term" value="P:fatty acid metabolic process"/>
    <property type="evidence" value="ECO:0007669"/>
    <property type="project" value="InterPro"/>
</dbReference>
<evidence type="ECO:0000313" key="7">
    <source>
        <dbReference type="EMBL" id="MTE15291.1"/>
    </source>
</evidence>
<gene>
    <name evidence="7" type="ORF">GLP40_21260</name>
</gene>
<reference evidence="7 8" key="1">
    <citation type="submission" date="2019-11" db="EMBL/GenBank/DDBJ databases">
        <title>Nocardia sp. nov. CT2-14 isolated from soil.</title>
        <authorList>
            <person name="Kanchanasin P."/>
            <person name="Tanasupawat S."/>
            <person name="Yuki M."/>
            <person name="Kudo T."/>
        </authorList>
    </citation>
    <scope>NUCLEOTIDE SEQUENCE [LARGE SCALE GENOMIC DNA]</scope>
    <source>
        <strain evidence="7 8">CT2-14</strain>
    </source>
</reference>
<dbReference type="Proteomes" id="UP000432464">
    <property type="component" value="Unassembled WGS sequence"/>
</dbReference>
<dbReference type="Gene3D" id="1.10.1040.10">
    <property type="entry name" value="N-(1-d-carboxylethyl)-l-norvaline Dehydrogenase, domain 2"/>
    <property type="match status" value="1"/>
</dbReference>
<dbReference type="Pfam" id="PF00725">
    <property type="entry name" value="3HCDH"/>
    <property type="match status" value="1"/>
</dbReference>
<feature type="domain" description="3-hydroxyacyl-CoA dehydrogenase NAD binding" evidence="6">
    <location>
        <begin position="6"/>
        <end position="185"/>
    </location>
</feature>